<feature type="domain" description="HTH deoR-type" evidence="4">
    <location>
        <begin position="18"/>
        <end position="73"/>
    </location>
</feature>
<name>A0AAW7M1W8_9MICO</name>
<dbReference type="InterPro" id="IPR014036">
    <property type="entry name" value="DeoR-like_C"/>
</dbReference>
<evidence type="ECO:0000256" key="2">
    <source>
        <dbReference type="ARBA" id="ARBA00023125"/>
    </source>
</evidence>
<dbReference type="RefSeq" id="WP_301118581.1">
    <property type="nucleotide sequence ID" value="NZ_JAUHPX010000002.1"/>
</dbReference>
<keyword evidence="6" id="KW-1185">Reference proteome</keyword>
<dbReference type="InterPro" id="IPR001034">
    <property type="entry name" value="DeoR_HTH"/>
</dbReference>
<dbReference type="PANTHER" id="PTHR30363">
    <property type="entry name" value="HTH-TYPE TRANSCRIPTIONAL REGULATOR SRLR-RELATED"/>
    <property type="match status" value="1"/>
</dbReference>
<dbReference type="InterPro" id="IPR018356">
    <property type="entry name" value="Tscrpt_reg_HTH_DeoR_CS"/>
</dbReference>
<dbReference type="GO" id="GO:0003677">
    <property type="term" value="F:DNA binding"/>
    <property type="evidence" value="ECO:0007669"/>
    <property type="project" value="UniProtKB-KW"/>
</dbReference>
<dbReference type="Pfam" id="PF08220">
    <property type="entry name" value="HTH_DeoR"/>
    <property type="match status" value="1"/>
</dbReference>
<dbReference type="PROSITE" id="PS51000">
    <property type="entry name" value="HTH_DEOR_2"/>
    <property type="match status" value="1"/>
</dbReference>
<keyword evidence="2 5" id="KW-0238">DNA-binding</keyword>
<proteinExistence type="predicted"/>
<dbReference type="PANTHER" id="PTHR30363:SF44">
    <property type="entry name" value="AGA OPERON TRANSCRIPTIONAL REPRESSOR-RELATED"/>
    <property type="match status" value="1"/>
</dbReference>
<dbReference type="InterPro" id="IPR036388">
    <property type="entry name" value="WH-like_DNA-bd_sf"/>
</dbReference>
<dbReference type="Gene3D" id="1.10.10.10">
    <property type="entry name" value="Winged helix-like DNA-binding domain superfamily/Winged helix DNA-binding domain"/>
    <property type="match status" value="1"/>
</dbReference>
<reference evidence="5" key="1">
    <citation type="submission" date="2023-06" db="EMBL/GenBank/DDBJ databases">
        <title>Sysu t00039.</title>
        <authorList>
            <person name="Gao L."/>
            <person name="Fang B.-Z."/>
            <person name="Li W.-J."/>
        </authorList>
    </citation>
    <scope>NUCLEOTIDE SEQUENCE</scope>
    <source>
        <strain evidence="5">SYSU T00039</strain>
    </source>
</reference>
<dbReference type="AlphaFoldDB" id="A0AAW7M1W8"/>
<evidence type="ECO:0000256" key="1">
    <source>
        <dbReference type="ARBA" id="ARBA00023015"/>
    </source>
</evidence>
<dbReference type="InterPro" id="IPR036390">
    <property type="entry name" value="WH_DNA-bd_sf"/>
</dbReference>
<dbReference type="PROSITE" id="PS00894">
    <property type="entry name" value="HTH_DEOR_1"/>
    <property type="match status" value="1"/>
</dbReference>
<dbReference type="SMART" id="SM01134">
    <property type="entry name" value="DeoRC"/>
    <property type="match status" value="1"/>
</dbReference>
<dbReference type="Pfam" id="PF00455">
    <property type="entry name" value="DeoRC"/>
    <property type="match status" value="1"/>
</dbReference>
<evidence type="ECO:0000259" key="4">
    <source>
        <dbReference type="PROSITE" id="PS51000"/>
    </source>
</evidence>
<dbReference type="InterPro" id="IPR050313">
    <property type="entry name" value="Carb_Metab_HTH_regulators"/>
</dbReference>
<evidence type="ECO:0000256" key="3">
    <source>
        <dbReference type="ARBA" id="ARBA00023163"/>
    </source>
</evidence>
<dbReference type="EMBL" id="JAUHPX010000002">
    <property type="protein sequence ID" value="MDN4487524.1"/>
    <property type="molecule type" value="Genomic_DNA"/>
</dbReference>
<dbReference type="InterPro" id="IPR037171">
    <property type="entry name" value="NagB/RpiA_transferase-like"/>
</dbReference>
<dbReference type="PRINTS" id="PR00037">
    <property type="entry name" value="HTHLACR"/>
</dbReference>
<dbReference type="Proteomes" id="UP001172737">
    <property type="component" value="Unassembled WGS sequence"/>
</dbReference>
<keyword evidence="1" id="KW-0805">Transcription regulation</keyword>
<dbReference type="SUPFAM" id="SSF46785">
    <property type="entry name" value="Winged helix' DNA-binding domain"/>
    <property type="match status" value="1"/>
</dbReference>
<evidence type="ECO:0000313" key="5">
    <source>
        <dbReference type="EMBL" id="MDN4487524.1"/>
    </source>
</evidence>
<dbReference type="SUPFAM" id="SSF100950">
    <property type="entry name" value="NagB/RpiA/CoA transferase-like"/>
    <property type="match status" value="1"/>
</dbReference>
<dbReference type="GO" id="GO:0003700">
    <property type="term" value="F:DNA-binding transcription factor activity"/>
    <property type="evidence" value="ECO:0007669"/>
    <property type="project" value="InterPro"/>
</dbReference>
<keyword evidence="3" id="KW-0804">Transcription</keyword>
<comment type="caution">
    <text evidence="5">The sequence shown here is derived from an EMBL/GenBank/DDBJ whole genome shotgun (WGS) entry which is preliminary data.</text>
</comment>
<organism evidence="5 6">
    <name type="scientific">Demequina lignilytica</name>
    <dbReference type="NCBI Taxonomy" id="3051663"/>
    <lineage>
        <taxon>Bacteria</taxon>
        <taxon>Bacillati</taxon>
        <taxon>Actinomycetota</taxon>
        <taxon>Actinomycetes</taxon>
        <taxon>Micrococcales</taxon>
        <taxon>Demequinaceae</taxon>
        <taxon>Demequina</taxon>
    </lineage>
</organism>
<evidence type="ECO:0000313" key="6">
    <source>
        <dbReference type="Proteomes" id="UP001172737"/>
    </source>
</evidence>
<dbReference type="SMART" id="SM00420">
    <property type="entry name" value="HTH_DEOR"/>
    <property type="match status" value="1"/>
</dbReference>
<protein>
    <submittedName>
        <fullName evidence="5">DeoR/GlpR family DNA-binding transcription regulator</fullName>
    </submittedName>
</protein>
<accession>A0AAW7M1W8</accession>
<sequence>MNQPLGAMMTEEARRRLPAGRKARLAAHVAENGQVTVAELADMFGVSVDTIRRDLDQLDADGVLIRTHGGAVSPDALPKPDTGLEIRRRVQTSAKELIGGLAASLVQDGQSILVNGGTTVLALARALRDRSDLTIATNNLLLPSEIPAGVYRSLYVFGGIVRESAQATIGPVTFTPLGSPGVEVNADLAFVAIGGLTVSGGYSTSNVAEAQMMRDMMDRADKVAVLCDSTKFGRKLFAQFAPLERADYIVTEAPPAPEFRDAFAERGIAVLTP</sequence>
<gene>
    <name evidence="5" type="ORF">QQX10_04990</name>
</gene>